<organism evidence="3 4">
    <name type="scientific">Limosilactobacillus panis</name>
    <dbReference type="NCBI Taxonomy" id="47493"/>
    <lineage>
        <taxon>Bacteria</taxon>
        <taxon>Bacillati</taxon>
        <taxon>Bacillota</taxon>
        <taxon>Bacilli</taxon>
        <taxon>Lactobacillales</taxon>
        <taxon>Lactobacillaceae</taxon>
        <taxon>Limosilactobacillus</taxon>
    </lineage>
</organism>
<keyword evidence="4" id="KW-1185">Reference proteome</keyword>
<keyword evidence="2" id="KW-0472">Membrane</keyword>
<feature type="compositionally biased region" description="Polar residues" evidence="1">
    <location>
        <begin position="247"/>
        <end position="260"/>
    </location>
</feature>
<feature type="compositionally biased region" description="Low complexity" evidence="1">
    <location>
        <begin position="175"/>
        <end position="223"/>
    </location>
</feature>
<feature type="compositionally biased region" description="Gly residues" evidence="1">
    <location>
        <begin position="226"/>
        <end position="245"/>
    </location>
</feature>
<protein>
    <submittedName>
        <fullName evidence="3">Uncharacterized protein</fullName>
    </submittedName>
</protein>
<dbReference type="EMBL" id="JAUDEO010000077">
    <property type="protein sequence ID" value="MDM8334660.1"/>
    <property type="molecule type" value="Genomic_DNA"/>
</dbReference>
<keyword evidence="2" id="KW-0812">Transmembrane</keyword>
<feature type="transmembrane region" description="Helical" evidence="2">
    <location>
        <begin position="45"/>
        <end position="63"/>
    </location>
</feature>
<evidence type="ECO:0000313" key="3">
    <source>
        <dbReference type="EMBL" id="MDM8334660.1"/>
    </source>
</evidence>
<evidence type="ECO:0000256" key="2">
    <source>
        <dbReference type="SAM" id="Phobius"/>
    </source>
</evidence>
<sequence>MDIQKTLMLCGIVALALLVLQFFFQVHRIKHGRTMVGHSRVFLNWLLVILIIGGFGGSIYFAHHPSHEIAQPVETTTPTTSKESADKVTIEFDRKVELNDEGEKKVKFNVSPGTKVKIVGHYSGKVFKTVNDETEFSYTFDNPGTYDIVATKGNKKVVKKLVVKDQDDDDEESDSSSSSSSAATSHSESSHSSSSSNSNHAQSSNNGGSSTSNSGSRSTGGSNAYTGGGSAYRGGGNSYHGGGGATYTPSHQTTTPSAPANGTGAMTGGNY</sequence>
<accession>A0ABT7VPK1</accession>
<reference evidence="3 4" key="3">
    <citation type="submission" date="2023-06" db="EMBL/GenBank/DDBJ databases">
        <authorList>
            <person name="Zeman M."/>
            <person name="Kubasova T."/>
            <person name="Jahodarova E."/>
            <person name="Nykrynova M."/>
            <person name="Rychlik I."/>
        </authorList>
    </citation>
    <scope>NUCLEOTIDE SEQUENCE [LARGE SCALE GENOMIC DNA]</scope>
    <source>
        <strain evidence="3 4">105_WCHN</strain>
    </source>
</reference>
<dbReference type="Proteomes" id="UP001529423">
    <property type="component" value="Unassembled WGS sequence"/>
</dbReference>
<dbReference type="RefSeq" id="WP_289561352.1">
    <property type="nucleotide sequence ID" value="NZ_JAUDEO010000077.1"/>
</dbReference>
<keyword evidence="2" id="KW-1133">Transmembrane helix</keyword>
<reference evidence="4" key="2">
    <citation type="submission" date="2023-06" db="EMBL/GenBank/DDBJ databases">
        <title>Identification and characterization of horizontal gene transfer across gut microbiota members of farm animals based on homology search.</title>
        <authorList>
            <person name="Zeman M."/>
            <person name="Kubasova T."/>
            <person name="Jahodarova E."/>
            <person name="Nykrynova M."/>
            <person name="Rychlik I."/>
        </authorList>
    </citation>
    <scope>NUCLEOTIDE SEQUENCE [LARGE SCALE GENOMIC DNA]</scope>
    <source>
        <strain evidence="4">105_WCHN</strain>
    </source>
</reference>
<proteinExistence type="predicted"/>
<name>A0ABT7VPK1_9LACO</name>
<evidence type="ECO:0000256" key="1">
    <source>
        <dbReference type="SAM" id="MobiDB-lite"/>
    </source>
</evidence>
<gene>
    <name evidence="3" type="ORF">QUW46_08820</name>
</gene>
<feature type="transmembrane region" description="Helical" evidence="2">
    <location>
        <begin position="6"/>
        <end position="24"/>
    </location>
</feature>
<comment type="caution">
    <text evidence="3">The sequence shown here is derived from an EMBL/GenBank/DDBJ whole genome shotgun (WGS) entry which is preliminary data.</text>
</comment>
<reference evidence="3 4" key="1">
    <citation type="submission" date="2023-06" db="EMBL/GenBank/DDBJ databases">
        <title>Identification and characterization of horizontal gene transfer across gut microbiota members of farm animals based on homology search.</title>
        <authorList>
            <person name="Schwarzerova J."/>
            <person name="Nykrynova M."/>
            <person name="Jureckova K."/>
            <person name="Cejkova D."/>
            <person name="Rychlik I."/>
        </authorList>
    </citation>
    <scope>NUCLEOTIDE SEQUENCE [LARGE SCALE GENOMIC DNA]</scope>
    <source>
        <strain evidence="3 4">105_WCHN</strain>
    </source>
</reference>
<evidence type="ECO:0000313" key="4">
    <source>
        <dbReference type="Proteomes" id="UP001529423"/>
    </source>
</evidence>
<feature type="region of interest" description="Disordered" evidence="1">
    <location>
        <begin position="163"/>
        <end position="271"/>
    </location>
</feature>